<gene>
    <name evidence="7" type="ORF">ACFSKW_01455</name>
</gene>
<evidence type="ECO:0000256" key="5">
    <source>
        <dbReference type="SAM" id="Phobius"/>
    </source>
</evidence>
<dbReference type="InterPro" id="IPR009908">
    <property type="entry name" value="Methylamine_util_MauE"/>
</dbReference>
<evidence type="ECO:0000313" key="8">
    <source>
        <dbReference type="Proteomes" id="UP001597368"/>
    </source>
</evidence>
<dbReference type="Proteomes" id="UP001597368">
    <property type="component" value="Unassembled WGS sequence"/>
</dbReference>
<dbReference type="RefSeq" id="WP_379568257.1">
    <property type="nucleotide sequence ID" value="NZ_JBHUFV010000003.1"/>
</dbReference>
<evidence type="ECO:0000256" key="2">
    <source>
        <dbReference type="ARBA" id="ARBA00022692"/>
    </source>
</evidence>
<evidence type="ECO:0000256" key="1">
    <source>
        <dbReference type="ARBA" id="ARBA00004141"/>
    </source>
</evidence>
<keyword evidence="4 5" id="KW-0472">Membrane</keyword>
<name>A0ABW4SM84_9ACTN</name>
<evidence type="ECO:0000313" key="7">
    <source>
        <dbReference type="EMBL" id="MFD1930135.1"/>
    </source>
</evidence>
<feature type="transmembrane region" description="Helical" evidence="5">
    <location>
        <begin position="6"/>
        <end position="25"/>
    </location>
</feature>
<feature type="domain" description="Methylamine utilisation protein MauE" evidence="6">
    <location>
        <begin position="3"/>
        <end position="131"/>
    </location>
</feature>
<comment type="caution">
    <text evidence="7">The sequence shown here is derived from an EMBL/GenBank/DDBJ whole genome shotgun (WGS) entry which is preliminary data.</text>
</comment>
<keyword evidence="3 5" id="KW-1133">Transmembrane helix</keyword>
<reference evidence="8" key="1">
    <citation type="journal article" date="2019" name="Int. J. Syst. Evol. Microbiol.">
        <title>The Global Catalogue of Microorganisms (GCM) 10K type strain sequencing project: providing services to taxonomists for standard genome sequencing and annotation.</title>
        <authorList>
            <consortium name="The Broad Institute Genomics Platform"/>
            <consortium name="The Broad Institute Genome Sequencing Center for Infectious Disease"/>
            <person name="Wu L."/>
            <person name="Ma J."/>
        </authorList>
    </citation>
    <scope>NUCLEOTIDE SEQUENCE [LARGE SCALE GENOMIC DNA]</scope>
    <source>
        <strain evidence="8">ICMP 6774ER</strain>
    </source>
</reference>
<evidence type="ECO:0000256" key="4">
    <source>
        <dbReference type="ARBA" id="ARBA00023136"/>
    </source>
</evidence>
<sequence>MQGIAALQPYLIAAFLVWAALLKLLDRRMRSQAGQTALALLVGSARAIPTFRLIGLVELAVAAALLAPPALPAEGAAATALSIGFLGYLTYSSLATPTSSCGCLGAHAQPVNWRAFTRAGLLLAMSVTAVWATPFRPDTLLVLLGAAEAVALLGLSPELDRHWLRPLRQFLVRLRRPLAVPPPQDVPLETSLRLLYLSPAYCTASAHLTSDVQDVWDEDVHRFASYAAAGGRTAIFAIPLSGDDPAAVRVALVDEPAAA</sequence>
<organism evidence="7 8">
    <name type="scientific">Nonomuraea mangrovi</name>
    <dbReference type="NCBI Taxonomy" id="2316207"/>
    <lineage>
        <taxon>Bacteria</taxon>
        <taxon>Bacillati</taxon>
        <taxon>Actinomycetota</taxon>
        <taxon>Actinomycetes</taxon>
        <taxon>Streptosporangiales</taxon>
        <taxon>Streptosporangiaceae</taxon>
        <taxon>Nonomuraea</taxon>
    </lineage>
</organism>
<keyword evidence="8" id="KW-1185">Reference proteome</keyword>
<dbReference type="EMBL" id="JBHUFV010000003">
    <property type="protein sequence ID" value="MFD1930135.1"/>
    <property type="molecule type" value="Genomic_DNA"/>
</dbReference>
<protein>
    <submittedName>
        <fullName evidence="7">MauE/DoxX family redox-associated membrane protein</fullName>
    </submittedName>
</protein>
<comment type="subcellular location">
    <subcellularLocation>
        <location evidence="1">Membrane</location>
        <topology evidence="1">Multi-pass membrane protein</topology>
    </subcellularLocation>
</comment>
<evidence type="ECO:0000256" key="3">
    <source>
        <dbReference type="ARBA" id="ARBA00022989"/>
    </source>
</evidence>
<evidence type="ECO:0000259" key="6">
    <source>
        <dbReference type="Pfam" id="PF07291"/>
    </source>
</evidence>
<proteinExistence type="predicted"/>
<keyword evidence="2 5" id="KW-0812">Transmembrane</keyword>
<dbReference type="Pfam" id="PF07291">
    <property type="entry name" value="MauE"/>
    <property type="match status" value="1"/>
</dbReference>
<accession>A0ABW4SM84</accession>